<feature type="compositionally biased region" description="Low complexity" evidence="1">
    <location>
        <begin position="150"/>
        <end position="160"/>
    </location>
</feature>
<feature type="compositionally biased region" description="Basic and acidic residues" evidence="1">
    <location>
        <begin position="96"/>
        <end position="105"/>
    </location>
</feature>
<reference evidence="2" key="2">
    <citation type="submission" date="2025-09" db="UniProtKB">
        <authorList>
            <consortium name="Ensembl"/>
        </authorList>
    </citation>
    <scope>IDENTIFICATION</scope>
</reference>
<evidence type="ECO:0000256" key="1">
    <source>
        <dbReference type="SAM" id="MobiDB-lite"/>
    </source>
</evidence>
<sequence length="487" mass="50970">MGQQSPGPARPALSLGLSPLTPFPWRREPFPGQDAFLLLMENLTAAPAHRSLLASRRGSRDTAEPAATRPGSSLSTMRSVDAGDLGSAASPLLGARRREYGKTPADEEELAGPKQPVDKAGTRSPLVPRRGFSPALEWRTPSPASPPVPRSVRSPLPSASAALSDYVGELRRRRGAEREQGPLQLEDASALPIYRTTGAAALRRCRLQPEVAEAPGDLSTDQPGASGGAGSSLLHSSSLRSMAWEPAETGEPARSPVLKRASKFGSCDSLLLSLGSSGRGLSSAAAGVEALGAPRLRPWRSCLEPSAEEGGEAVGWASLGCRSARSSPGLGEGQGGDPSGWKMPTLSFERRTGPDLDDFLPAIRKSRSTSSLAKPGRDRRDGHRPLTVRFEDEAIAGGSASSRSRSTVQPGLAPGGDAGTLSDSSSSSGSVRSSRSADSIKRRPRRPDGEGCSGKGTAESSRESLRAEAEGKEDDVSSIMRKYLGKE</sequence>
<feature type="region of interest" description="Disordered" evidence="1">
    <location>
        <begin position="321"/>
        <end position="487"/>
    </location>
</feature>
<feature type="region of interest" description="Disordered" evidence="1">
    <location>
        <begin position="53"/>
        <end position="160"/>
    </location>
</feature>
<gene>
    <name evidence="2" type="primary">MYO18B</name>
</gene>
<reference evidence="2" key="1">
    <citation type="submission" date="2025-08" db="UniProtKB">
        <authorList>
            <consortium name="Ensembl"/>
        </authorList>
    </citation>
    <scope>IDENTIFICATION</scope>
</reference>
<dbReference type="GeneTree" id="ENSGT00940000158067"/>
<dbReference type="Ensembl" id="ENSABRT00000037266.1">
    <property type="protein sequence ID" value="ENSABRP00000026619.1"/>
    <property type="gene ID" value="ENSABRG00000022241.1"/>
</dbReference>
<proteinExistence type="predicted"/>
<feature type="compositionally biased region" description="Low complexity" evidence="1">
    <location>
        <begin position="422"/>
        <end position="437"/>
    </location>
</feature>
<keyword evidence="3" id="KW-1185">Reference proteome</keyword>
<feature type="compositionally biased region" description="Basic and acidic residues" evidence="1">
    <location>
        <begin position="438"/>
        <end position="449"/>
    </location>
</feature>
<evidence type="ECO:0000313" key="2">
    <source>
        <dbReference type="Ensembl" id="ENSABRP00000026619.1"/>
    </source>
</evidence>
<protein>
    <submittedName>
        <fullName evidence="2">Myosin XVIIIB</fullName>
    </submittedName>
</protein>
<organism evidence="2 3">
    <name type="scientific">Anser brachyrhynchus</name>
    <name type="common">Pink-footed goose</name>
    <dbReference type="NCBI Taxonomy" id="132585"/>
    <lineage>
        <taxon>Eukaryota</taxon>
        <taxon>Metazoa</taxon>
        <taxon>Chordata</taxon>
        <taxon>Craniata</taxon>
        <taxon>Vertebrata</taxon>
        <taxon>Euteleostomi</taxon>
        <taxon>Archelosauria</taxon>
        <taxon>Archosauria</taxon>
        <taxon>Dinosauria</taxon>
        <taxon>Saurischia</taxon>
        <taxon>Theropoda</taxon>
        <taxon>Coelurosauria</taxon>
        <taxon>Aves</taxon>
        <taxon>Neognathae</taxon>
        <taxon>Galloanserae</taxon>
        <taxon>Anseriformes</taxon>
        <taxon>Anatidae</taxon>
        <taxon>Anserinae</taxon>
        <taxon>Anser</taxon>
    </lineage>
</organism>
<feature type="region of interest" description="Disordered" evidence="1">
    <location>
        <begin position="214"/>
        <end position="259"/>
    </location>
</feature>
<feature type="region of interest" description="Disordered" evidence="1">
    <location>
        <begin position="1"/>
        <end position="26"/>
    </location>
</feature>
<dbReference type="Proteomes" id="UP000694426">
    <property type="component" value="Unplaced"/>
</dbReference>
<feature type="compositionally biased region" description="Basic and acidic residues" evidence="1">
    <location>
        <begin position="375"/>
        <end position="392"/>
    </location>
</feature>
<feature type="compositionally biased region" description="Basic and acidic residues" evidence="1">
    <location>
        <begin position="460"/>
        <end position="470"/>
    </location>
</feature>
<dbReference type="AlphaFoldDB" id="A0A8B9D1N9"/>
<accession>A0A8B9D1N9</accession>
<feature type="compositionally biased region" description="Low complexity" evidence="1">
    <location>
        <begin position="231"/>
        <end position="243"/>
    </location>
</feature>
<name>A0A8B9D1N9_9AVES</name>
<feature type="compositionally biased region" description="Low complexity" evidence="1">
    <location>
        <begin position="396"/>
        <end position="406"/>
    </location>
</feature>
<evidence type="ECO:0000313" key="3">
    <source>
        <dbReference type="Proteomes" id="UP000694426"/>
    </source>
</evidence>